<feature type="compositionally biased region" description="Low complexity" evidence="1">
    <location>
        <begin position="201"/>
        <end position="213"/>
    </location>
</feature>
<evidence type="ECO:0000313" key="3">
    <source>
        <dbReference type="WBParaSite" id="ACRNAN_scaffold1196.g10095.t1"/>
    </source>
</evidence>
<feature type="compositionally biased region" description="Low complexity" evidence="1">
    <location>
        <begin position="230"/>
        <end position="249"/>
    </location>
</feature>
<keyword evidence="2" id="KW-1185">Reference proteome</keyword>
<protein>
    <submittedName>
        <fullName evidence="3">Uncharacterized protein</fullName>
    </submittedName>
</protein>
<name>A0A914CMJ7_9BILA</name>
<dbReference type="AlphaFoldDB" id="A0A914CMJ7"/>
<reference evidence="3" key="1">
    <citation type="submission" date="2022-11" db="UniProtKB">
        <authorList>
            <consortium name="WormBaseParasite"/>
        </authorList>
    </citation>
    <scope>IDENTIFICATION</scope>
</reference>
<feature type="compositionally biased region" description="Basic and acidic residues" evidence="1">
    <location>
        <begin position="261"/>
        <end position="276"/>
    </location>
</feature>
<feature type="compositionally biased region" description="Low complexity" evidence="1">
    <location>
        <begin position="299"/>
        <end position="317"/>
    </location>
</feature>
<organism evidence="2 3">
    <name type="scientific">Acrobeloides nanus</name>
    <dbReference type="NCBI Taxonomy" id="290746"/>
    <lineage>
        <taxon>Eukaryota</taxon>
        <taxon>Metazoa</taxon>
        <taxon>Ecdysozoa</taxon>
        <taxon>Nematoda</taxon>
        <taxon>Chromadorea</taxon>
        <taxon>Rhabditida</taxon>
        <taxon>Tylenchina</taxon>
        <taxon>Cephalobomorpha</taxon>
        <taxon>Cephaloboidea</taxon>
        <taxon>Cephalobidae</taxon>
        <taxon>Acrobeloides</taxon>
    </lineage>
</organism>
<feature type="compositionally biased region" description="Acidic residues" evidence="1">
    <location>
        <begin position="131"/>
        <end position="148"/>
    </location>
</feature>
<feature type="compositionally biased region" description="Polar residues" evidence="1">
    <location>
        <begin position="214"/>
        <end position="229"/>
    </location>
</feature>
<dbReference type="Proteomes" id="UP000887540">
    <property type="component" value="Unplaced"/>
</dbReference>
<feature type="region of interest" description="Disordered" evidence="1">
    <location>
        <begin position="126"/>
        <end position="163"/>
    </location>
</feature>
<feature type="region of interest" description="Disordered" evidence="1">
    <location>
        <begin position="177"/>
        <end position="392"/>
    </location>
</feature>
<feature type="compositionally biased region" description="Polar residues" evidence="1">
    <location>
        <begin position="289"/>
        <end position="298"/>
    </location>
</feature>
<feature type="compositionally biased region" description="Polar residues" evidence="1">
    <location>
        <begin position="355"/>
        <end position="383"/>
    </location>
</feature>
<accession>A0A914CMJ7</accession>
<sequence length="417" mass="45403">MSRSGLGSGVSIPTSAPGPAKADDETWLCSPTNDNGVSKCKEEVFEWLKGAPTFDFQTRSALSRKLMKKRSSKKPKLPSLEDEINELLMIEADIANDNSGGYETTIVPAGSDSNNLDGKMVTSTSAVDPVYDSDSDDELFYDAPDEPEPGVSSSFEEPLQQKPLPLTEKLNIVVEQPENSILPSNLTKSYSIDVPSHHLRSSSVSPDTRSSPRAQNGQAHKISPRQSRMTTSPRIPTLTPRSSSRPPSLDSEVKLTPCKTDLSEIERRAREQEEALRAQLKQQRGRLLSSKSDQNGPESRTMSSSTSSSNTLASSQSVEFQTANSTSGRPSTSASKLPMPAKRLGMGNSKIPMPTSRTPAKTLNRPATASYANSSSTLRTTSAHGFYDTPRSTNQRSRLTIANHHSVHDNWTDDECF</sequence>
<feature type="compositionally biased region" description="Polar residues" evidence="1">
    <location>
        <begin position="318"/>
        <end position="335"/>
    </location>
</feature>
<evidence type="ECO:0000313" key="2">
    <source>
        <dbReference type="Proteomes" id="UP000887540"/>
    </source>
</evidence>
<feature type="compositionally biased region" description="Polar residues" evidence="1">
    <location>
        <begin position="177"/>
        <end position="190"/>
    </location>
</feature>
<dbReference type="WBParaSite" id="ACRNAN_scaffold1196.g10095.t1">
    <property type="protein sequence ID" value="ACRNAN_scaffold1196.g10095.t1"/>
    <property type="gene ID" value="ACRNAN_scaffold1196.g10095"/>
</dbReference>
<feature type="region of interest" description="Disordered" evidence="1">
    <location>
        <begin position="1"/>
        <end position="33"/>
    </location>
</feature>
<evidence type="ECO:0000256" key="1">
    <source>
        <dbReference type="SAM" id="MobiDB-lite"/>
    </source>
</evidence>
<proteinExistence type="predicted"/>